<dbReference type="NCBIfam" id="TIGR02188">
    <property type="entry name" value="Ac_CoA_lig_AcsA"/>
    <property type="match status" value="1"/>
</dbReference>
<feature type="domain" description="Acetyl-coenzyme A synthetase N-terminal" evidence="10">
    <location>
        <begin position="53"/>
        <end position="93"/>
    </location>
</feature>
<feature type="domain" description="AMP-dependent synthetase/ligase" evidence="8">
    <location>
        <begin position="95"/>
        <end position="492"/>
    </location>
</feature>
<evidence type="ECO:0000256" key="3">
    <source>
        <dbReference type="ARBA" id="ARBA00022598"/>
    </source>
</evidence>
<evidence type="ECO:0000259" key="10">
    <source>
        <dbReference type="Pfam" id="PF16177"/>
    </source>
</evidence>
<dbReference type="EMBL" id="CAACVI010000009">
    <property type="protein sequence ID" value="VEN73389.1"/>
    <property type="molecule type" value="Genomic_DNA"/>
</dbReference>
<dbReference type="InterPro" id="IPR000873">
    <property type="entry name" value="AMP-dep_synth/lig_dom"/>
</dbReference>
<evidence type="ECO:0000313" key="11">
    <source>
        <dbReference type="EMBL" id="VEN73389.1"/>
    </source>
</evidence>
<sequence>MAERETVETSEAQIAVHWQEEKYYYPSTKFVAQANMTDETIYDRFGLDHFPNCFKEYADLLDWHEYWHTILDTSDAPCWKWFVGGKINASYNCVDRHLEKNKNKAAIHFVPEPLDEKYEHITYQELFVRVNEFAALLRDFAGLKAGDRATLHMPMTPELPITMLALARLGVIHSQVFGGFSGRACADRIVDSQSNVLITLDAYYRNGTLLDHKQNADVAVDLAEKDGQKVDKVLVWKRYPDRESSPTPMKEGRDFYVNDLLKDFYGARVDPVPMPAEAPLFLMYTSGTTGKPKGCQHSIGGYLSYVAGTSKFVQDIHPEDVYWCMADIGWITGHSYIVYGPLSICASTVIYEGVPTYPDAGRSWRIAQDLGVNIFHTAPTTIRALRKIGPDEPKKYDYHFKHMTTVGEPIEPEVWKWYHKEVGKGEAIIVDTWWQTETGGFLCSTLPALKPMKPGSAGPGMPGIHPIIYDEDGNEIKRGAGQAGNICIQNPWPGAFQTIWGDRDRYVKQYYERYCKNPDSKDWRDWPYLTGDAAVEAEDGYYRILGRIDDVINVSGHRLGTKEIESASLIVEEVAEAAVVPVAHEIKGKEPDLYISLKPGFEASDALAQKISDAVSTEIGKIAKPRKVWIVKDMPKTRSGKIMRRVLGAISNQNDVGDVTTLANPEIVEDIQTMVRK</sequence>
<evidence type="ECO:0000256" key="1">
    <source>
        <dbReference type="ARBA" id="ARBA00006432"/>
    </source>
</evidence>
<dbReference type="GO" id="GO:0016208">
    <property type="term" value="F:AMP binding"/>
    <property type="evidence" value="ECO:0007669"/>
    <property type="project" value="InterPro"/>
</dbReference>
<dbReference type="PROSITE" id="PS00455">
    <property type="entry name" value="AMP_BINDING"/>
    <property type="match status" value="1"/>
</dbReference>
<keyword evidence="3 11" id="KW-0436">Ligase</keyword>
<evidence type="ECO:0000256" key="2">
    <source>
        <dbReference type="ARBA" id="ARBA00013275"/>
    </source>
</evidence>
<gene>
    <name evidence="11" type="primary">acs</name>
    <name evidence="11" type="ORF">EPICR_170004</name>
</gene>
<dbReference type="GO" id="GO:0003987">
    <property type="term" value="F:acetate-CoA ligase activity"/>
    <property type="evidence" value="ECO:0007669"/>
    <property type="project" value="UniProtKB-UniRule"/>
</dbReference>
<reference evidence="11" key="1">
    <citation type="submission" date="2019-01" db="EMBL/GenBank/DDBJ databases">
        <authorList>
            <consortium name="Genoscope - CEA"/>
            <person name="William W."/>
        </authorList>
    </citation>
    <scope>NUCLEOTIDE SEQUENCE</scope>
    <source>
        <strain evidence="11">CR-1</strain>
    </source>
</reference>
<accession>A0A484HFW2</accession>
<evidence type="ECO:0000256" key="4">
    <source>
        <dbReference type="ARBA" id="ARBA00022741"/>
    </source>
</evidence>
<dbReference type="GO" id="GO:0019427">
    <property type="term" value="P:acetyl-CoA biosynthetic process from acetate"/>
    <property type="evidence" value="ECO:0007669"/>
    <property type="project" value="UniProtKB-UniRule"/>
</dbReference>
<keyword evidence="5" id="KW-0067">ATP-binding</keyword>
<dbReference type="InterPro" id="IPR020845">
    <property type="entry name" value="AMP-binding_CS"/>
</dbReference>
<dbReference type="InterPro" id="IPR045851">
    <property type="entry name" value="AMP-bd_C_sf"/>
</dbReference>
<evidence type="ECO:0000256" key="5">
    <source>
        <dbReference type="ARBA" id="ARBA00022840"/>
    </source>
</evidence>
<feature type="domain" description="AMP-binding enzyme C-terminal" evidence="9">
    <location>
        <begin position="563"/>
        <end position="641"/>
    </location>
</feature>
<keyword evidence="6" id="KW-0007">Acetylation</keyword>
<evidence type="ECO:0000259" key="9">
    <source>
        <dbReference type="Pfam" id="PF13193"/>
    </source>
</evidence>
<protein>
    <recommendedName>
        <fullName evidence="2 7">Acetate--CoA ligase</fullName>
        <ecNumber evidence="2 7">6.2.1.1</ecNumber>
    </recommendedName>
</protein>
<dbReference type="InterPro" id="IPR011904">
    <property type="entry name" value="Ac_CoA_lig"/>
</dbReference>
<dbReference type="PANTHER" id="PTHR24095">
    <property type="entry name" value="ACETYL-COENZYME A SYNTHETASE"/>
    <property type="match status" value="1"/>
</dbReference>
<dbReference type="InterPro" id="IPR042099">
    <property type="entry name" value="ANL_N_sf"/>
</dbReference>
<evidence type="ECO:0000256" key="6">
    <source>
        <dbReference type="ARBA" id="ARBA00022990"/>
    </source>
</evidence>
<dbReference type="PANTHER" id="PTHR24095:SF14">
    <property type="entry name" value="ACETYL-COENZYME A SYNTHETASE 1"/>
    <property type="match status" value="1"/>
</dbReference>
<dbReference type="Gene3D" id="3.40.50.12780">
    <property type="entry name" value="N-terminal domain of ligase-like"/>
    <property type="match status" value="1"/>
</dbReference>
<proteinExistence type="inferred from homology"/>
<dbReference type="InterPro" id="IPR025110">
    <property type="entry name" value="AMP-bd_C"/>
</dbReference>
<dbReference type="SUPFAM" id="SSF56801">
    <property type="entry name" value="Acetyl-CoA synthetase-like"/>
    <property type="match status" value="1"/>
</dbReference>
<organism evidence="11">
    <name type="scientific">uncultured Desulfobacteraceae bacterium</name>
    <dbReference type="NCBI Taxonomy" id="218296"/>
    <lineage>
        <taxon>Bacteria</taxon>
        <taxon>Pseudomonadati</taxon>
        <taxon>Thermodesulfobacteriota</taxon>
        <taxon>Desulfobacteria</taxon>
        <taxon>Desulfobacterales</taxon>
        <taxon>Desulfobacteraceae</taxon>
        <taxon>environmental samples</taxon>
    </lineage>
</organism>
<name>A0A484HFW2_9BACT</name>
<keyword evidence="4" id="KW-0547">Nucleotide-binding</keyword>
<dbReference type="InterPro" id="IPR032387">
    <property type="entry name" value="ACAS_N"/>
</dbReference>
<dbReference type="NCBIfam" id="NF001208">
    <property type="entry name" value="PRK00174.1"/>
    <property type="match status" value="1"/>
</dbReference>
<dbReference type="EC" id="6.2.1.1" evidence="2 7"/>
<dbReference type="AlphaFoldDB" id="A0A484HFW2"/>
<comment type="similarity">
    <text evidence="1">Belongs to the ATP-dependent AMP-binding enzyme family.</text>
</comment>
<evidence type="ECO:0000259" key="8">
    <source>
        <dbReference type="Pfam" id="PF00501"/>
    </source>
</evidence>
<dbReference type="Pfam" id="PF13193">
    <property type="entry name" value="AMP-binding_C"/>
    <property type="match status" value="1"/>
</dbReference>
<dbReference type="Gene3D" id="3.30.300.30">
    <property type="match status" value="1"/>
</dbReference>
<dbReference type="Pfam" id="PF00501">
    <property type="entry name" value="AMP-binding"/>
    <property type="match status" value="1"/>
</dbReference>
<dbReference type="Pfam" id="PF16177">
    <property type="entry name" value="ACAS_N"/>
    <property type="match status" value="1"/>
</dbReference>
<dbReference type="GO" id="GO:0005524">
    <property type="term" value="F:ATP binding"/>
    <property type="evidence" value="ECO:0007669"/>
    <property type="project" value="UniProtKB-KW"/>
</dbReference>
<evidence type="ECO:0000256" key="7">
    <source>
        <dbReference type="NCBIfam" id="TIGR02188"/>
    </source>
</evidence>